<accession>A0A0J8QPU3</accession>
<dbReference type="AlphaFoldDB" id="A0A0J8QPU3"/>
<sequence length="271" mass="29245">MTAQRDACYQGTWEQYVRGGNGQGEDIYVNGNTELTERPGVCSRRYILMLLQKAKASRRVRGQEQTPSRRGGRWASGYVCKRNGASTGPALALPLWAPPRVLCGLFNWRAIPALERPSGLTAQVKSSSTRHGVPSAEGPAAPTEGSLLRRAVGREPLFKPQRSSLLAGLAGSPSLVAGNHGCLAFSRQHAFGLDHFVLMHRSSLDGFLKRVSTPHTLSDVWISGKDGHGGFDQHAIRISGGFSAVLQSSRRNKSQSPVQPVRGPQLLKASS</sequence>
<feature type="region of interest" description="Disordered" evidence="1">
    <location>
        <begin position="122"/>
        <end position="144"/>
    </location>
</feature>
<gene>
    <name evidence="2" type="ORF">CISG_10276</name>
</gene>
<evidence type="ECO:0000256" key="1">
    <source>
        <dbReference type="SAM" id="MobiDB-lite"/>
    </source>
</evidence>
<organism evidence="2 3">
    <name type="scientific">Coccidioides immitis RMSCC 3703</name>
    <dbReference type="NCBI Taxonomy" id="454286"/>
    <lineage>
        <taxon>Eukaryota</taxon>
        <taxon>Fungi</taxon>
        <taxon>Dikarya</taxon>
        <taxon>Ascomycota</taxon>
        <taxon>Pezizomycotina</taxon>
        <taxon>Eurotiomycetes</taxon>
        <taxon>Eurotiomycetidae</taxon>
        <taxon>Onygenales</taxon>
        <taxon>Onygenaceae</taxon>
        <taxon>Coccidioides</taxon>
    </lineage>
</organism>
<feature type="region of interest" description="Disordered" evidence="1">
    <location>
        <begin position="248"/>
        <end position="271"/>
    </location>
</feature>
<name>A0A0J8QPU3_COCIT</name>
<protein>
    <submittedName>
        <fullName evidence="2">Uncharacterized protein</fullName>
    </submittedName>
</protein>
<evidence type="ECO:0000313" key="2">
    <source>
        <dbReference type="EMBL" id="KMU74180.1"/>
    </source>
</evidence>
<reference evidence="3" key="1">
    <citation type="journal article" date="2010" name="Genome Res.">
        <title>Population genomic sequencing of Coccidioides fungi reveals recent hybridization and transposon control.</title>
        <authorList>
            <person name="Neafsey D.E."/>
            <person name="Barker B.M."/>
            <person name="Sharpton T.J."/>
            <person name="Stajich J.E."/>
            <person name="Park D.J."/>
            <person name="Whiston E."/>
            <person name="Hung C.-Y."/>
            <person name="McMahan C."/>
            <person name="White J."/>
            <person name="Sykes S."/>
            <person name="Heiman D."/>
            <person name="Young S."/>
            <person name="Zeng Q."/>
            <person name="Abouelleil A."/>
            <person name="Aftuck L."/>
            <person name="Bessette D."/>
            <person name="Brown A."/>
            <person name="FitzGerald M."/>
            <person name="Lui A."/>
            <person name="Macdonald J.P."/>
            <person name="Priest M."/>
            <person name="Orbach M.J."/>
            <person name="Galgiani J.N."/>
            <person name="Kirkland T.N."/>
            <person name="Cole G.T."/>
            <person name="Birren B.W."/>
            <person name="Henn M.R."/>
            <person name="Taylor J.W."/>
            <person name="Rounsley S.D."/>
        </authorList>
    </citation>
    <scope>NUCLEOTIDE SEQUENCE [LARGE SCALE GENOMIC DNA]</scope>
    <source>
        <strain evidence="3">RMSCC 3703</strain>
    </source>
</reference>
<dbReference type="EMBL" id="DS268277">
    <property type="protein sequence ID" value="KMU74180.1"/>
    <property type="molecule type" value="Genomic_DNA"/>
</dbReference>
<evidence type="ECO:0000313" key="3">
    <source>
        <dbReference type="Proteomes" id="UP000054559"/>
    </source>
</evidence>
<dbReference type="Proteomes" id="UP000054559">
    <property type="component" value="Unassembled WGS sequence"/>
</dbReference>
<feature type="compositionally biased region" description="Polar residues" evidence="1">
    <location>
        <begin position="248"/>
        <end position="258"/>
    </location>
</feature>
<proteinExistence type="predicted"/>